<dbReference type="FunFam" id="3.40.50.1820:FF:000028">
    <property type="entry name" value="S9 family peptidase"/>
    <property type="match status" value="1"/>
</dbReference>
<evidence type="ECO:0000256" key="2">
    <source>
        <dbReference type="ARBA" id="ARBA00022670"/>
    </source>
</evidence>
<dbReference type="Proteomes" id="UP000009311">
    <property type="component" value="Unassembled WGS sequence"/>
</dbReference>
<dbReference type="STRING" id="1423790.BN53_02390"/>
<dbReference type="SUPFAM" id="SSF69304">
    <property type="entry name" value="Tricorn protease N-terminal domain"/>
    <property type="match status" value="1"/>
</dbReference>
<dbReference type="SUPFAM" id="SSF53474">
    <property type="entry name" value="alpha/beta-Hydrolases"/>
    <property type="match status" value="1"/>
</dbReference>
<dbReference type="EC" id="3.4.19.1" evidence="5"/>
<evidence type="ECO:0000256" key="1">
    <source>
        <dbReference type="ARBA" id="ARBA00010040"/>
    </source>
</evidence>
<gene>
    <name evidence="5" type="ORF">BN53_02390</name>
</gene>
<keyword evidence="2" id="KW-0645">Protease</keyword>
<dbReference type="AlphaFoldDB" id="I7LAT4"/>
<dbReference type="EMBL" id="CAKD01000013">
    <property type="protein sequence ID" value="CCI84951.1"/>
    <property type="molecule type" value="Genomic_DNA"/>
</dbReference>
<keyword evidence="3 5" id="KW-0378">Hydrolase</keyword>
<dbReference type="GO" id="GO:0004252">
    <property type="term" value="F:serine-type endopeptidase activity"/>
    <property type="evidence" value="ECO:0007669"/>
    <property type="project" value="TreeGrafter"/>
</dbReference>
<evidence type="ECO:0000313" key="5">
    <source>
        <dbReference type="EMBL" id="CCI84951.1"/>
    </source>
</evidence>
<dbReference type="Pfam" id="PF00326">
    <property type="entry name" value="Peptidase_S9"/>
    <property type="match status" value="1"/>
</dbReference>
<evidence type="ECO:0000256" key="3">
    <source>
        <dbReference type="ARBA" id="ARBA00022801"/>
    </source>
</evidence>
<keyword evidence="6" id="KW-1185">Reference proteome</keyword>
<dbReference type="GO" id="GO:0008242">
    <property type="term" value="F:omega peptidase activity"/>
    <property type="evidence" value="ECO:0007669"/>
    <property type="project" value="UniProtKB-EC"/>
</dbReference>
<dbReference type="GO" id="GO:0004177">
    <property type="term" value="F:aminopeptidase activity"/>
    <property type="evidence" value="ECO:0007669"/>
    <property type="project" value="UniProtKB-KW"/>
</dbReference>
<dbReference type="RefSeq" id="WP_009559506.1">
    <property type="nucleotide sequence ID" value="NZ_AYZN01000002.1"/>
</dbReference>
<dbReference type="PANTHER" id="PTHR42776">
    <property type="entry name" value="SERINE PEPTIDASE S9 FAMILY MEMBER"/>
    <property type="match status" value="1"/>
</dbReference>
<dbReference type="GO" id="GO:0006508">
    <property type="term" value="P:proteolysis"/>
    <property type="evidence" value="ECO:0007669"/>
    <property type="project" value="UniProtKB-KW"/>
</dbReference>
<comment type="caution">
    <text evidence="5">The sequence shown here is derived from an EMBL/GenBank/DDBJ whole genome shotgun (WGS) entry which is preliminary data.</text>
</comment>
<evidence type="ECO:0000313" key="6">
    <source>
        <dbReference type="Proteomes" id="UP000009311"/>
    </source>
</evidence>
<keyword evidence="5" id="KW-0031">Aminopeptidase</keyword>
<dbReference type="Gene3D" id="3.40.50.1820">
    <property type="entry name" value="alpha/beta hydrolase"/>
    <property type="match status" value="1"/>
</dbReference>
<dbReference type="OrthoDB" id="108903at2"/>
<dbReference type="InterPro" id="IPR029058">
    <property type="entry name" value="AB_hydrolase_fold"/>
</dbReference>
<reference evidence="5 6" key="1">
    <citation type="submission" date="2012-06" db="EMBL/GenBank/DDBJ databases">
        <title>Draft Genome Sequence of Lactobacillus pasteurii CRBIP 24.76T.</title>
        <authorList>
            <person name="Cousin S."/>
            <person name="Bouchier C."/>
            <person name="Loux V."/>
            <person name="Ma L."/>
            <person name="Creno S."/>
            <person name="Bizet C."/>
            <person name="Clermont D."/>
        </authorList>
    </citation>
    <scope>NUCLEOTIDE SEQUENCE [LARGE SCALE GENOMIC DNA]</scope>
    <source>
        <strain evidence="6">CRBIP 24.76T</strain>
    </source>
</reference>
<dbReference type="eggNOG" id="COG1506">
    <property type="taxonomic scope" value="Bacteria"/>
</dbReference>
<dbReference type="SUPFAM" id="SSF63825">
    <property type="entry name" value="YWTD domain"/>
    <property type="match status" value="1"/>
</dbReference>
<name>I7LAT4_9LACO</name>
<dbReference type="PANTHER" id="PTHR42776:SF27">
    <property type="entry name" value="DIPEPTIDYL PEPTIDASE FAMILY MEMBER 6"/>
    <property type="match status" value="1"/>
</dbReference>
<sequence>MKPITQADLLRLPSLGNIKTSTDKVVFVKGLANDKQTGYDFTLQLYQAGQLKPLTSFGKESNFAFAKDSKSVYFTGNRKNKEKKSYLYQLPLDGGEANEIAEFDQAGFQIAEVLDDSRLLLTVQTDLNTEAKEDDPDSKDYEVLDELPFYFNGRGIINKLRTQLYLYDLKSKKNKLLTTDKYFNLSDCFWLDGQLYITGTSYQNEDAHFDDGLYKVDLADGKLTELFAPGQGDINDLFVLDHHVYGFVSMHEHYGLNEYPQFYKLTDKGFEKVLAFDGATGNRCAVDLATVSGNMSDTYHDKYYFVQTVVDHCEIKAFDGEKLEDVLAFSGTIQSFRVTDQGIYFVGAAADEIQELYLSRGEEVTKLSHNMDLLKDSYVAKTQQVDYLDINGKTQHGWVLLPKDYQEGKKYPAILDVHGGPLATYPRVFFHEMQLWASRGYFVFFCNIHGSAGQDNEYGDIRGKYGTIDYDDLMAFTDSVLAAYPDIDQARLGVTGGSYGGFMTNWVIGHTDRFKAAASQRSIANWLSFEHVSDISPYFVNDQVAGSIDDNPEKLWEQSPIKYVKNVKTPTLFINSDEDYRCPISEGTQMFHALLSHGVESRMCVFHGENHELSRKGQPKHRIRRLNEITDWFDKHLK</sequence>
<dbReference type="PATRIC" id="fig|1423790.3.peg.1043"/>
<comment type="similarity">
    <text evidence="1">Belongs to the peptidase S9C family.</text>
</comment>
<evidence type="ECO:0000259" key="4">
    <source>
        <dbReference type="Pfam" id="PF00326"/>
    </source>
</evidence>
<feature type="domain" description="Peptidase S9 prolyl oligopeptidase catalytic" evidence="4">
    <location>
        <begin position="429"/>
        <end position="638"/>
    </location>
</feature>
<organism evidence="5 6">
    <name type="scientific">Lactobacillus pasteurii DSM 23907 = CRBIP 24.76</name>
    <dbReference type="NCBI Taxonomy" id="1423790"/>
    <lineage>
        <taxon>Bacteria</taxon>
        <taxon>Bacillati</taxon>
        <taxon>Bacillota</taxon>
        <taxon>Bacilli</taxon>
        <taxon>Lactobacillales</taxon>
        <taxon>Lactobacillaceae</taxon>
        <taxon>Lactobacillus</taxon>
    </lineage>
</organism>
<proteinExistence type="inferred from homology"/>
<dbReference type="InterPro" id="IPR001375">
    <property type="entry name" value="Peptidase_S9_cat"/>
</dbReference>
<protein>
    <submittedName>
        <fullName evidence="5">Dipeptidyl aminopeptidase/acylaminoacyl-peptidase</fullName>
        <ecNumber evidence="5">3.4.19.1</ecNumber>
    </submittedName>
</protein>
<accession>I7LAT4</accession>